<evidence type="ECO:0000256" key="2">
    <source>
        <dbReference type="SAM" id="Phobius"/>
    </source>
</evidence>
<evidence type="ECO:0000256" key="1">
    <source>
        <dbReference type="SAM" id="MobiDB-lite"/>
    </source>
</evidence>
<organism evidence="3 4">
    <name type="scientific">Brachybacterium alimentarium</name>
    <dbReference type="NCBI Taxonomy" id="47845"/>
    <lineage>
        <taxon>Bacteria</taxon>
        <taxon>Bacillati</taxon>
        <taxon>Actinomycetota</taxon>
        <taxon>Actinomycetes</taxon>
        <taxon>Micrococcales</taxon>
        <taxon>Dermabacteraceae</taxon>
        <taxon>Brachybacterium</taxon>
    </lineage>
</organism>
<name>A0A2A3YML7_9MICO</name>
<feature type="transmembrane region" description="Helical" evidence="2">
    <location>
        <begin position="63"/>
        <end position="81"/>
    </location>
</feature>
<evidence type="ECO:0008006" key="5">
    <source>
        <dbReference type="Google" id="ProtNLM"/>
    </source>
</evidence>
<dbReference type="AlphaFoldDB" id="A0A2A3YML7"/>
<evidence type="ECO:0000313" key="4">
    <source>
        <dbReference type="Proteomes" id="UP000218598"/>
    </source>
</evidence>
<evidence type="ECO:0000313" key="3">
    <source>
        <dbReference type="EMBL" id="PCC40531.1"/>
    </source>
</evidence>
<dbReference type="InterPro" id="IPR018750">
    <property type="entry name" value="DUF2306_membrane"/>
</dbReference>
<feature type="transmembrane region" description="Helical" evidence="2">
    <location>
        <begin position="93"/>
        <end position="112"/>
    </location>
</feature>
<feature type="transmembrane region" description="Helical" evidence="2">
    <location>
        <begin position="124"/>
        <end position="146"/>
    </location>
</feature>
<protein>
    <recommendedName>
        <fullName evidence="5">DUF2306 domain-containing protein</fullName>
    </recommendedName>
</protein>
<comment type="caution">
    <text evidence="3">The sequence shown here is derived from an EMBL/GenBank/DDBJ whole genome shotgun (WGS) entry which is preliminary data.</text>
</comment>
<dbReference type="Pfam" id="PF10067">
    <property type="entry name" value="DUF2306"/>
    <property type="match status" value="1"/>
</dbReference>
<dbReference type="RefSeq" id="WP_096164307.1">
    <property type="nucleotide sequence ID" value="NZ_BAAAIQ010000003.1"/>
</dbReference>
<feature type="transmembrane region" description="Helical" evidence="2">
    <location>
        <begin position="6"/>
        <end position="27"/>
    </location>
</feature>
<reference evidence="3 4" key="1">
    <citation type="journal article" date="2017" name="Elife">
        <title>Extensive horizontal gene transfer in cheese-associated bacteria.</title>
        <authorList>
            <person name="Bonham K.S."/>
            <person name="Wolfe B.E."/>
            <person name="Dutton R.J."/>
        </authorList>
    </citation>
    <scope>NUCLEOTIDE SEQUENCE [LARGE SCALE GENOMIC DNA]</scope>
    <source>
        <strain evidence="3 4">341_9</strain>
    </source>
</reference>
<accession>A0A2A3YML7</accession>
<dbReference type="GeneID" id="95326921"/>
<feature type="region of interest" description="Disordered" evidence="1">
    <location>
        <begin position="158"/>
        <end position="179"/>
    </location>
</feature>
<keyword evidence="4" id="KW-1185">Reference proteome</keyword>
<gene>
    <name evidence="3" type="ORF">CIK66_01740</name>
</gene>
<keyword evidence="2" id="KW-0472">Membrane</keyword>
<keyword evidence="2" id="KW-1133">Transmembrane helix</keyword>
<dbReference type="EMBL" id="NRGR01000005">
    <property type="protein sequence ID" value="PCC40531.1"/>
    <property type="molecule type" value="Genomic_DNA"/>
</dbReference>
<sequence length="179" mass="18973">MGSLTPVIAVHAVAALYVLLLGPLQILRPRRDRAHRILGGTWVAAMLVVCGSSFGIMPDGFSWLHGLSLWTLTCMVISLAAIRRGNVGVHRGFMIGSYLGTLTAFAFAALVPTRLIPQLLHSDLPMVLMTVLGVALLVGCFAPLMIRGVRADGNGIAIDDQSAQPSRQPATGPLSQPEP</sequence>
<dbReference type="Proteomes" id="UP000218598">
    <property type="component" value="Unassembled WGS sequence"/>
</dbReference>
<feature type="transmembrane region" description="Helical" evidence="2">
    <location>
        <begin position="39"/>
        <end position="57"/>
    </location>
</feature>
<dbReference type="OrthoDB" id="3749011at2"/>
<keyword evidence="2" id="KW-0812">Transmembrane</keyword>
<proteinExistence type="predicted"/>